<comment type="caution">
    <text evidence="4">The sequence shown here is derived from an EMBL/GenBank/DDBJ whole genome shotgun (WGS) entry which is preliminary data.</text>
</comment>
<dbReference type="Gene3D" id="3.30.470.20">
    <property type="entry name" value="ATP-grasp fold, B domain"/>
    <property type="match status" value="1"/>
</dbReference>
<evidence type="ECO:0000259" key="3">
    <source>
        <dbReference type="PROSITE" id="PS50975"/>
    </source>
</evidence>
<keyword evidence="1" id="KW-0067">ATP-binding</keyword>
<dbReference type="InterPro" id="IPR011761">
    <property type="entry name" value="ATP-grasp"/>
</dbReference>
<keyword evidence="1" id="KW-0547">Nucleotide-binding</keyword>
<dbReference type="InterPro" id="IPR003806">
    <property type="entry name" value="ATP-grasp_PylC-type"/>
</dbReference>
<sequence length="434" mass="46703">MVDEIAWYDRSAFIAAACDSTIPGLVSRSRRTVECDVDGGGDHGRRRVSVTFAPEDDDVRRPWERDPSAPLLAPPRSVADRAGNKIDAVSIFRAAGVRTPPSTVLAAGATAVPDEVSTWMRDGAVVVQRAANNLIGRGTRLLRTRGEWAALTDWAGEPLKVSRYLPGLPVTVSGCVGRDATVVSGVSQQLVGIAELGAGWGTHCGNQLLDDADVSQEVLSQCRWACRAVGEHLRGWGFLGVFGIDAVLGRDDRVWVVEINPRFQTVVSLVHAAEVERGLLPLLGVHVLANTTPLTPLLATDDRGSPRLRSGQLVLHFTRSGRVGGLPQTGCYRMSASGVVLRVPDRALSRLAPDEALVWAHAAEGDRAEAGDEAVLVQFGHRVATVGHPPRLTSEARSWLAWLRFATHHPTPHPDPGRTGPGRTAARPHRDHDR</sequence>
<evidence type="ECO:0000313" key="5">
    <source>
        <dbReference type="Proteomes" id="UP001595833"/>
    </source>
</evidence>
<dbReference type="PROSITE" id="PS50975">
    <property type="entry name" value="ATP_GRASP"/>
    <property type="match status" value="1"/>
</dbReference>
<proteinExistence type="predicted"/>
<evidence type="ECO:0000256" key="1">
    <source>
        <dbReference type="PROSITE-ProRule" id="PRU00409"/>
    </source>
</evidence>
<name>A0ABV9YCY4_9PSEU</name>
<dbReference type="EMBL" id="JBHSJB010000053">
    <property type="protein sequence ID" value="MFC5060214.1"/>
    <property type="molecule type" value="Genomic_DNA"/>
</dbReference>
<gene>
    <name evidence="4" type="ORF">ACFPFM_41430</name>
</gene>
<reference evidence="5" key="1">
    <citation type="journal article" date="2019" name="Int. J. Syst. Evol. Microbiol.">
        <title>The Global Catalogue of Microorganisms (GCM) 10K type strain sequencing project: providing services to taxonomists for standard genome sequencing and annotation.</title>
        <authorList>
            <consortium name="The Broad Institute Genomics Platform"/>
            <consortium name="The Broad Institute Genome Sequencing Center for Infectious Disease"/>
            <person name="Wu L."/>
            <person name="Ma J."/>
        </authorList>
    </citation>
    <scope>NUCLEOTIDE SEQUENCE [LARGE SCALE GENOMIC DNA]</scope>
    <source>
        <strain evidence="5">KCTC 12848</strain>
    </source>
</reference>
<feature type="domain" description="ATP-grasp" evidence="3">
    <location>
        <begin position="89"/>
        <end position="288"/>
    </location>
</feature>
<feature type="region of interest" description="Disordered" evidence="2">
    <location>
        <begin position="409"/>
        <end position="434"/>
    </location>
</feature>
<keyword evidence="5" id="KW-1185">Reference proteome</keyword>
<protein>
    <submittedName>
        <fullName evidence="4">ATP-grasp domain-containing protein</fullName>
    </submittedName>
</protein>
<evidence type="ECO:0000256" key="2">
    <source>
        <dbReference type="SAM" id="MobiDB-lite"/>
    </source>
</evidence>
<dbReference type="Proteomes" id="UP001595833">
    <property type="component" value="Unassembled WGS sequence"/>
</dbReference>
<organism evidence="4 5">
    <name type="scientific">Saccharothrix xinjiangensis</name>
    <dbReference type="NCBI Taxonomy" id="204798"/>
    <lineage>
        <taxon>Bacteria</taxon>
        <taxon>Bacillati</taxon>
        <taxon>Actinomycetota</taxon>
        <taxon>Actinomycetes</taxon>
        <taxon>Pseudonocardiales</taxon>
        <taxon>Pseudonocardiaceae</taxon>
        <taxon>Saccharothrix</taxon>
    </lineage>
</organism>
<dbReference type="SUPFAM" id="SSF56059">
    <property type="entry name" value="Glutathione synthetase ATP-binding domain-like"/>
    <property type="match status" value="1"/>
</dbReference>
<dbReference type="RefSeq" id="WP_344041892.1">
    <property type="nucleotide sequence ID" value="NZ_BAAAKE010000031.1"/>
</dbReference>
<feature type="compositionally biased region" description="Basic and acidic residues" evidence="2">
    <location>
        <begin position="58"/>
        <end position="67"/>
    </location>
</feature>
<dbReference type="Pfam" id="PF02655">
    <property type="entry name" value="ATP-grasp_3"/>
    <property type="match status" value="1"/>
</dbReference>
<accession>A0ABV9YCY4</accession>
<evidence type="ECO:0000313" key="4">
    <source>
        <dbReference type="EMBL" id="MFC5060214.1"/>
    </source>
</evidence>
<feature type="region of interest" description="Disordered" evidence="2">
    <location>
        <begin position="58"/>
        <end position="77"/>
    </location>
</feature>